<dbReference type="OrthoDB" id="5149496at2"/>
<keyword evidence="3" id="KW-1185">Reference proteome</keyword>
<dbReference type="RefSeq" id="WP_058890749.1">
    <property type="nucleotide sequence ID" value="NZ_LQBL01000022.1"/>
</dbReference>
<reference evidence="2 3" key="1">
    <citation type="submission" date="2015-12" db="EMBL/GenBank/DDBJ databases">
        <title>Serinicoccus chungangenesis strain CD08_5 genome sequencing and assembly.</title>
        <authorList>
            <person name="Chander A.M."/>
            <person name="Kaur G."/>
            <person name="Nair G.R."/>
            <person name="Dhawan D.K."/>
            <person name="Kochhar R.K."/>
            <person name="Mayilraj S."/>
            <person name="Bhadada S.K."/>
        </authorList>
    </citation>
    <scope>NUCLEOTIDE SEQUENCE [LARGE SCALE GENOMIC DNA]</scope>
    <source>
        <strain evidence="2 3">CD08_5</strain>
    </source>
</reference>
<dbReference type="EMBL" id="LQBL01000022">
    <property type="protein sequence ID" value="KUG55641.1"/>
    <property type="molecule type" value="Genomic_DNA"/>
</dbReference>
<sequence length="92" mass="9775">MANTQPARSVKEIEADIAATRSRLARTVDELTYRVSPETIKANTVASIKGKVESATLDADGNPRYDRLATALGGVAAVALALGGLRRVFYRG</sequence>
<feature type="transmembrane region" description="Helical" evidence="1">
    <location>
        <begin position="68"/>
        <end position="89"/>
    </location>
</feature>
<protein>
    <recommendedName>
        <fullName evidence="4">DUF3618 domain-containing protein</fullName>
    </recommendedName>
</protein>
<proteinExistence type="predicted"/>
<keyword evidence="1" id="KW-1133">Transmembrane helix</keyword>
<evidence type="ECO:0000256" key="1">
    <source>
        <dbReference type="SAM" id="Phobius"/>
    </source>
</evidence>
<dbReference type="STRING" id="767452.AVL62_04855"/>
<dbReference type="Proteomes" id="UP000054837">
    <property type="component" value="Unassembled WGS sequence"/>
</dbReference>
<accession>A0A0W8I8B4</accession>
<keyword evidence="1" id="KW-0472">Membrane</keyword>
<organism evidence="2 3">
    <name type="scientific">Serinicoccus chungangensis</name>
    <dbReference type="NCBI Taxonomy" id="767452"/>
    <lineage>
        <taxon>Bacteria</taxon>
        <taxon>Bacillati</taxon>
        <taxon>Actinomycetota</taxon>
        <taxon>Actinomycetes</taxon>
        <taxon>Micrococcales</taxon>
        <taxon>Ornithinimicrobiaceae</taxon>
        <taxon>Serinicoccus</taxon>
    </lineage>
</organism>
<evidence type="ECO:0008006" key="4">
    <source>
        <dbReference type="Google" id="ProtNLM"/>
    </source>
</evidence>
<gene>
    <name evidence="2" type="ORF">AVL62_04855</name>
</gene>
<evidence type="ECO:0000313" key="2">
    <source>
        <dbReference type="EMBL" id="KUG55641.1"/>
    </source>
</evidence>
<keyword evidence="1" id="KW-0812">Transmembrane</keyword>
<comment type="caution">
    <text evidence="2">The sequence shown here is derived from an EMBL/GenBank/DDBJ whole genome shotgun (WGS) entry which is preliminary data.</text>
</comment>
<name>A0A0W8I8B4_9MICO</name>
<evidence type="ECO:0000313" key="3">
    <source>
        <dbReference type="Proteomes" id="UP000054837"/>
    </source>
</evidence>
<dbReference type="AlphaFoldDB" id="A0A0W8I8B4"/>
<dbReference type="InterPro" id="IPR022062">
    <property type="entry name" value="DUF3618"/>
</dbReference>
<dbReference type="Pfam" id="PF12277">
    <property type="entry name" value="DUF3618"/>
    <property type="match status" value="1"/>
</dbReference>